<organism evidence="1 2">
    <name type="scientific">Acinetobacter brisouii CIP 110357</name>
    <dbReference type="NCBI Taxonomy" id="1341683"/>
    <lineage>
        <taxon>Bacteria</taxon>
        <taxon>Pseudomonadati</taxon>
        <taxon>Pseudomonadota</taxon>
        <taxon>Gammaproteobacteria</taxon>
        <taxon>Moraxellales</taxon>
        <taxon>Moraxellaceae</taxon>
        <taxon>Acinetobacter</taxon>
    </lineage>
</organism>
<accession>V2VX58</accession>
<dbReference type="OrthoDB" id="8955285at2"/>
<dbReference type="AlphaFoldDB" id="V2VX58"/>
<sequence length="165" mass="19371">MNEKECIEKHVENTCYVIIQHIKNIINFQKNTNKLLGNHSRFIERLLHPEDFFIFKGKSKSYYENPDLVRRKEHIVPMTYLIDQLWDLILADKHSDKELSYILKRNLGVAYISYEESLKLDTKESGLKINMPAGWNLEIDDPLDRLKAVGIVLVNEDGQEIKTLK</sequence>
<evidence type="ECO:0000313" key="1">
    <source>
        <dbReference type="EMBL" id="ESK52304.1"/>
    </source>
</evidence>
<proteinExistence type="predicted"/>
<evidence type="ECO:0000313" key="2">
    <source>
        <dbReference type="Proteomes" id="UP000018418"/>
    </source>
</evidence>
<keyword evidence="2" id="KW-1185">Reference proteome</keyword>
<dbReference type="EMBL" id="AYEU01000003">
    <property type="protein sequence ID" value="ESK52304.1"/>
    <property type="molecule type" value="Genomic_DNA"/>
</dbReference>
<protein>
    <submittedName>
        <fullName evidence="1">Uncharacterized protein</fullName>
    </submittedName>
</protein>
<dbReference type="Proteomes" id="UP000018418">
    <property type="component" value="Unassembled WGS sequence"/>
</dbReference>
<dbReference type="RefSeq" id="WP_004903206.1">
    <property type="nucleotide sequence ID" value="NZ_BBTI01000004.1"/>
</dbReference>
<dbReference type="PATRIC" id="fig|1341683.3.peg.448"/>
<reference evidence="1 2" key="1">
    <citation type="submission" date="2013-10" db="EMBL/GenBank/DDBJ databases">
        <title>The Genome Sequence of Acinetobacter brisouii CIP 110357.</title>
        <authorList>
            <consortium name="The Broad Institute Genomics Platform"/>
            <consortium name="The Broad Institute Genome Sequencing Center for Infectious Disease"/>
            <person name="Cerqueira G."/>
            <person name="Feldgarden M."/>
            <person name="Courvalin P."/>
            <person name="Grillot-Courvalin C."/>
            <person name="Clermont D."/>
            <person name="Rocha E."/>
            <person name="Yoon E.-J."/>
            <person name="Nemec A."/>
            <person name="Young S.K."/>
            <person name="Zeng Q."/>
            <person name="Gargeya S."/>
            <person name="Fitzgerald M."/>
            <person name="Abouelleil A."/>
            <person name="Alvarado L."/>
            <person name="Berlin A.M."/>
            <person name="Chapman S.B."/>
            <person name="Gainer-Dewar J."/>
            <person name="Goldberg J."/>
            <person name="Gnerre S."/>
            <person name="Griggs A."/>
            <person name="Gujja S."/>
            <person name="Hansen M."/>
            <person name="Howarth C."/>
            <person name="Imamovic A."/>
            <person name="Ireland A."/>
            <person name="Larimer J."/>
            <person name="McCowan C."/>
            <person name="Murphy C."/>
            <person name="Pearson M."/>
            <person name="Poon T.W."/>
            <person name="Priest M."/>
            <person name="Roberts A."/>
            <person name="Saif S."/>
            <person name="Shea T."/>
            <person name="Sykes S."/>
            <person name="Wortman J."/>
            <person name="Nusbaum C."/>
            <person name="Birren B."/>
        </authorList>
    </citation>
    <scope>NUCLEOTIDE SEQUENCE [LARGE SCALE GENOMIC DNA]</scope>
    <source>
        <strain evidence="1 2">CIP 110357</strain>
    </source>
</reference>
<name>V2VX58_9GAMM</name>
<gene>
    <name evidence="1" type="ORF">P255_00455</name>
</gene>
<comment type="caution">
    <text evidence="1">The sequence shown here is derived from an EMBL/GenBank/DDBJ whole genome shotgun (WGS) entry which is preliminary data.</text>
</comment>
<dbReference type="HOGENOM" id="CLU_120329_0_0_6"/>